<organism evidence="5 6">
    <name type="scientific">Roseovarius pacificus</name>
    <dbReference type="NCBI Taxonomy" id="337701"/>
    <lineage>
        <taxon>Bacteria</taxon>
        <taxon>Pseudomonadati</taxon>
        <taxon>Pseudomonadota</taxon>
        <taxon>Alphaproteobacteria</taxon>
        <taxon>Rhodobacterales</taxon>
        <taxon>Roseobacteraceae</taxon>
        <taxon>Roseovarius</taxon>
    </lineage>
</organism>
<dbReference type="STRING" id="337701.SAMN05444398_1107"/>
<proteinExistence type="predicted"/>
<dbReference type="EMBL" id="FRBR01000010">
    <property type="protein sequence ID" value="SHM11219.1"/>
    <property type="molecule type" value="Genomic_DNA"/>
</dbReference>
<feature type="region of interest" description="Disordered" evidence="4">
    <location>
        <begin position="298"/>
        <end position="317"/>
    </location>
</feature>
<keyword evidence="2" id="KW-0812">Transmembrane</keyword>
<protein>
    <submittedName>
        <fullName evidence="5">Glycosyl transferase family 2</fullName>
    </submittedName>
</protein>
<keyword evidence="5" id="KW-0808">Transferase</keyword>
<gene>
    <name evidence="5" type="ORF">SAMN05444398_1107</name>
</gene>
<dbReference type="PANTHER" id="PTHR21461">
    <property type="entry name" value="GLYCOSYLTRANSFERASE FAMILY 92 PROTEIN"/>
    <property type="match status" value="1"/>
</dbReference>
<keyword evidence="6" id="KW-1185">Reference proteome</keyword>
<dbReference type="Pfam" id="PF13704">
    <property type="entry name" value="Glyco_tranf_2_4"/>
    <property type="match status" value="1"/>
</dbReference>
<dbReference type="GO" id="GO:0016757">
    <property type="term" value="F:glycosyltransferase activity"/>
    <property type="evidence" value="ECO:0007669"/>
    <property type="project" value="TreeGrafter"/>
</dbReference>
<evidence type="ECO:0000313" key="5">
    <source>
        <dbReference type="EMBL" id="SHM11219.1"/>
    </source>
</evidence>
<evidence type="ECO:0000256" key="1">
    <source>
        <dbReference type="ARBA" id="ARBA00004167"/>
    </source>
</evidence>
<evidence type="ECO:0000256" key="4">
    <source>
        <dbReference type="SAM" id="MobiDB-lite"/>
    </source>
</evidence>
<name>A0A1M7G5T0_9RHOB</name>
<keyword evidence="3" id="KW-0472">Membrane</keyword>
<dbReference type="SUPFAM" id="SSF53474">
    <property type="entry name" value="alpha/beta-Hydrolases"/>
    <property type="match status" value="1"/>
</dbReference>
<dbReference type="GO" id="GO:0005737">
    <property type="term" value="C:cytoplasm"/>
    <property type="evidence" value="ECO:0007669"/>
    <property type="project" value="TreeGrafter"/>
</dbReference>
<sequence length="675" mass="76688">MAEQSPAKEQGQALPRWLDQLRPGGHGEGFIEKQLRHSLMFVRRPVNRLLVSFDNLSNVGDTSLEREPWAFKFAQDSNISHLGIMAHVSDWYRDPVLIGRMQKLAADGFFDGYDRVVFAGVSMGGFASIVFGSLVPGAHAVAINPQSTLDEALVPWETRYENGRRQDWTLPLSDAAALTGGFERVNIFYDPYHELDQAHVDRFGGDNVHIFNCRYSNHKTAVFLRKIDALKPVMHEAIFGDLTELEFYRLYRGRRNLPWFRGALSSYYESKGRNERAEHVTALFRRRIRQIKQEEAQEAEAAKEWGEEGDAAETAGSSVDITEVSAPAIRPQGSRRNERRTIVTTMKNEGPFMLEWVAYHRAIGFTDFLIYTNHCADGTDRIAMRLEELGVVQHVDNQFKKGASPQRAALRRVRREKIYDETDWIICSDCDEFLNVRAGGGTLDDLFEAVGGADAISLCWKIFGCGNQVAYEDRFVTEQFTWGAQEDFRGKFRALGLKTLFRPSDAITRIGVHRPKFQGRPEGFVWTDAGGQPMPDKYFATGWSARSGFRHDHARLHHYAVRSVDSFLVKRDRGRTNHVKDDQGIAYWADMNLNMEEDKSLVPTVARTRKVYDELLSDPEIARLHTEACDWHRAKIAALKEHEEWVALHEVLQTINRPGEKPVSLKQLASGLAVG</sequence>
<reference evidence="5 6" key="1">
    <citation type="submission" date="2016-11" db="EMBL/GenBank/DDBJ databases">
        <authorList>
            <person name="Jaros S."/>
            <person name="Januszkiewicz K."/>
            <person name="Wedrychowicz H."/>
        </authorList>
    </citation>
    <scope>NUCLEOTIDE SEQUENCE [LARGE SCALE GENOMIC DNA]</scope>
    <source>
        <strain evidence="5 6">DSM 29589</strain>
    </source>
</reference>
<evidence type="ECO:0000256" key="3">
    <source>
        <dbReference type="ARBA" id="ARBA00022989"/>
    </source>
</evidence>
<dbReference type="OrthoDB" id="4964299at2"/>
<accession>A0A1M7G5T0</accession>
<dbReference type="AlphaFoldDB" id="A0A1M7G5T0"/>
<dbReference type="RefSeq" id="WP_084729187.1">
    <property type="nucleotide sequence ID" value="NZ_BMLR01000011.1"/>
</dbReference>
<comment type="subcellular location">
    <subcellularLocation>
        <location evidence="1">Membrane</location>
        <topology evidence="1">Single-pass membrane protein</topology>
    </subcellularLocation>
</comment>
<evidence type="ECO:0000256" key="2">
    <source>
        <dbReference type="ARBA" id="ARBA00022692"/>
    </source>
</evidence>
<dbReference type="Proteomes" id="UP000183974">
    <property type="component" value="Unassembled WGS sequence"/>
</dbReference>
<dbReference type="InterPro" id="IPR029058">
    <property type="entry name" value="AB_hydrolase_fold"/>
</dbReference>
<dbReference type="GO" id="GO:0016020">
    <property type="term" value="C:membrane"/>
    <property type="evidence" value="ECO:0007669"/>
    <property type="project" value="UniProtKB-SubCell"/>
</dbReference>
<dbReference type="PANTHER" id="PTHR21461:SF69">
    <property type="entry name" value="GLYCOSYLTRANSFERASE FAMILY 92 PROTEIN"/>
    <property type="match status" value="1"/>
</dbReference>
<evidence type="ECO:0000313" key="6">
    <source>
        <dbReference type="Proteomes" id="UP000183974"/>
    </source>
</evidence>
<keyword evidence="3" id="KW-1133">Transmembrane helix</keyword>